<dbReference type="OrthoDB" id="9804865at2"/>
<feature type="transmembrane region" description="Helical" evidence="7">
    <location>
        <begin position="12"/>
        <end position="28"/>
    </location>
</feature>
<feature type="transmembrane region" description="Helical" evidence="7">
    <location>
        <begin position="81"/>
        <end position="99"/>
    </location>
</feature>
<feature type="transmembrane region" description="Helical" evidence="7">
    <location>
        <begin position="165"/>
        <end position="183"/>
    </location>
</feature>
<dbReference type="InterPro" id="IPR051258">
    <property type="entry name" value="Diverse_Substrate_Transporter"/>
</dbReference>
<keyword evidence="10" id="KW-1185">Reference proteome</keyword>
<dbReference type="Proteomes" id="UP000241434">
    <property type="component" value="Unassembled WGS sequence"/>
</dbReference>
<protein>
    <submittedName>
        <fullName evidence="9">Permease</fullName>
    </submittedName>
</protein>
<dbReference type="PANTHER" id="PTHR42920">
    <property type="entry name" value="OS03G0707200 PROTEIN-RELATED"/>
    <property type="match status" value="1"/>
</dbReference>
<feature type="domain" description="EamA" evidence="8">
    <location>
        <begin position="12"/>
        <end position="152"/>
    </location>
</feature>
<keyword evidence="5 7" id="KW-1133">Transmembrane helix</keyword>
<evidence type="ECO:0000256" key="2">
    <source>
        <dbReference type="ARBA" id="ARBA00007362"/>
    </source>
</evidence>
<reference evidence="9" key="1">
    <citation type="thesis" date="2015" institute="Rutgers" country="The State University of New Jersey, 14 College Farm Rd., New Brunswick, NJ, USA">
        <title>Ammonia toxicity in bacteria and its implications for treatment of and resource recovery from highly nitrogenous organic wastes.</title>
        <authorList>
            <person name="Luther A.K."/>
        </authorList>
    </citation>
    <scope>NUCLEOTIDE SEQUENCE</scope>
    <source>
        <strain evidence="9">RT-10B</strain>
    </source>
</reference>
<feature type="transmembrane region" description="Helical" evidence="7">
    <location>
        <begin position="111"/>
        <end position="130"/>
    </location>
</feature>
<evidence type="ECO:0000256" key="6">
    <source>
        <dbReference type="ARBA" id="ARBA00023136"/>
    </source>
</evidence>
<dbReference type="SUPFAM" id="SSF103481">
    <property type="entry name" value="Multidrug resistance efflux transporter EmrE"/>
    <property type="match status" value="2"/>
</dbReference>
<feature type="transmembrane region" description="Helical" evidence="7">
    <location>
        <begin position="279"/>
        <end position="298"/>
    </location>
</feature>
<accession>A0A2P7Q0B0</accession>
<comment type="caution">
    <text evidence="9">The sequence shown here is derived from an EMBL/GenBank/DDBJ whole genome shotgun (WGS) entry which is preliminary data.</text>
</comment>
<evidence type="ECO:0000256" key="1">
    <source>
        <dbReference type="ARBA" id="ARBA00004651"/>
    </source>
</evidence>
<dbReference type="PANTHER" id="PTHR42920:SF5">
    <property type="entry name" value="EAMA DOMAIN-CONTAINING PROTEIN"/>
    <property type="match status" value="1"/>
</dbReference>
<gene>
    <name evidence="9" type="ORF">UF10_05570</name>
</gene>
<feature type="transmembrane region" description="Helical" evidence="7">
    <location>
        <begin position="137"/>
        <end position="153"/>
    </location>
</feature>
<evidence type="ECO:0000259" key="8">
    <source>
        <dbReference type="Pfam" id="PF00892"/>
    </source>
</evidence>
<dbReference type="Pfam" id="PF00892">
    <property type="entry name" value="EamA"/>
    <property type="match status" value="2"/>
</dbReference>
<evidence type="ECO:0000256" key="5">
    <source>
        <dbReference type="ARBA" id="ARBA00022989"/>
    </source>
</evidence>
<feature type="transmembrane region" description="Helical" evidence="7">
    <location>
        <begin position="222"/>
        <end position="243"/>
    </location>
</feature>
<comment type="subcellular location">
    <subcellularLocation>
        <location evidence="1">Cell membrane</location>
        <topology evidence="1">Multi-pass membrane protein</topology>
    </subcellularLocation>
</comment>
<dbReference type="GO" id="GO:0005886">
    <property type="term" value="C:plasma membrane"/>
    <property type="evidence" value="ECO:0007669"/>
    <property type="project" value="UniProtKB-SubCell"/>
</dbReference>
<sequence length="320" mass="34852">MNMQKRKETQSALLMILTSVIWGFAFVFQRTGMEHIGPFAFNFFRCLLSLTFLLIVSTSFKLRNKRIGHKVDKSEFSSKSLIIGGVLAGIALFLAMSTQQVGMVSTTASKAGFITTMYIVLVPIMGIFYGRKTTPKMWLCVAIACIGIYMLSIKEGFAIEKGDFLVFLSAIFFALQIVIIDIFAPRVDAIKLSMVEFMTSGLLSLVAMLATETTTLLGVKAAFVAILYTGLLSSGVGFTLQIIAQKNLPPTITSLIMSMEAGVSAVAGVLFLGEILSSREIVGCIVMVISVLIAQVQLPLRKSKQVEELGQNGENRELAQ</sequence>
<feature type="transmembrane region" description="Helical" evidence="7">
    <location>
        <begin position="40"/>
        <end position="60"/>
    </location>
</feature>
<evidence type="ECO:0000313" key="9">
    <source>
        <dbReference type="EMBL" id="PSJ31395.1"/>
    </source>
</evidence>
<dbReference type="EMBL" id="JYGE01000004">
    <property type="protein sequence ID" value="PSJ31395.1"/>
    <property type="molecule type" value="Genomic_DNA"/>
</dbReference>
<dbReference type="AlphaFoldDB" id="A0A2P7Q0B0"/>
<name>A0A2P7Q0B0_9FIRM</name>
<dbReference type="RefSeq" id="WP_106776853.1">
    <property type="nucleotide sequence ID" value="NZ_JYGE01000004.1"/>
</dbReference>
<evidence type="ECO:0000313" key="10">
    <source>
        <dbReference type="Proteomes" id="UP000241434"/>
    </source>
</evidence>
<dbReference type="InterPro" id="IPR037185">
    <property type="entry name" value="EmrE-like"/>
</dbReference>
<keyword evidence="6 7" id="KW-0472">Membrane</keyword>
<evidence type="ECO:0000256" key="7">
    <source>
        <dbReference type="SAM" id="Phobius"/>
    </source>
</evidence>
<feature type="transmembrane region" description="Helical" evidence="7">
    <location>
        <begin position="255"/>
        <end position="273"/>
    </location>
</feature>
<feature type="domain" description="EamA" evidence="8">
    <location>
        <begin position="161"/>
        <end position="293"/>
    </location>
</feature>
<keyword evidence="4 7" id="KW-0812">Transmembrane</keyword>
<comment type="similarity">
    <text evidence="2">Belongs to the EamA transporter family.</text>
</comment>
<organism evidence="9 10">
    <name type="scientific">Peptostreptococcus russellii</name>
    <dbReference type="NCBI Taxonomy" id="215200"/>
    <lineage>
        <taxon>Bacteria</taxon>
        <taxon>Bacillati</taxon>
        <taxon>Bacillota</taxon>
        <taxon>Clostridia</taxon>
        <taxon>Peptostreptococcales</taxon>
        <taxon>Peptostreptococcaceae</taxon>
        <taxon>Peptostreptococcus</taxon>
    </lineage>
</organism>
<keyword evidence="3" id="KW-1003">Cell membrane</keyword>
<proteinExistence type="inferred from homology"/>
<evidence type="ECO:0000256" key="4">
    <source>
        <dbReference type="ARBA" id="ARBA00022692"/>
    </source>
</evidence>
<evidence type="ECO:0000256" key="3">
    <source>
        <dbReference type="ARBA" id="ARBA00022475"/>
    </source>
</evidence>
<dbReference type="InterPro" id="IPR000620">
    <property type="entry name" value="EamA_dom"/>
</dbReference>